<evidence type="ECO:0000256" key="8">
    <source>
        <dbReference type="ARBA" id="ARBA00022723"/>
    </source>
</evidence>
<proteinExistence type="inferred from homology"/>
<dbReference type="Proteomes" id="UP000549394">
    <property type="component" value="Unassembled WGS sequence"/>
</dbReference>
<evidence type="ECO:0000256" key="6">
    <source>
        <dbReference type="ARBA" id="ARBA00022679"/>
    </source>
</evidence>
<comment type="subcellular location">
    <subcellularLocation>
        <location evidence="2 16">Golgi apparatus membrane</location>
        <topology evidence="2 16">Single-pass type II membrane protein</topology>
    </subcellularLocation>
</comment>
<dbReference type="PANTHER" id="PTHR11675">
    <property type="entry name" value="N-ACETYLGALACTOSAMINYLTRANSFERASE"/>
    <property type="match status" value="1"/>
</dbReference>
<evidence type="ECO:0000256" key="13">
    <source>
        <dbReference type="ARBA" id="ARBA00023136"/>
    </source>
</evidence>
<dbReference type="Pfam" id="PF00535">
    <property type="entry name" value="Glycos_transf_2"/>
    <property type="match status" value="1"/>
</dbReference>
<reference evidence="19 20" key="1">
    <citation type="submission" date="2020-08" db="EMBL/GenBank/DDBJ databases">
        <authorList>
            <person name="Hejnol A."/>
        </authorList>
    </citation>
    <scope>NUCLEOTIDE SEQUENCE [LARGE SCALE GENOMIC DNA]</scope>
</reference>
<keyword evidence="15 16" id="KW-0464">Manganese</keyword>
<keyword evidence="6 16" id="KW-0808">Transferase</keyword>
<dbReference type="Pfam" id="PF00652">
    <property type="entry name" value="Ricin_B_lectin"/>
    <property type="match status" value="1"/>
</dbReference>
<dbReference type="PANTHER" id="PTHR11675:SF68">
    <property type="entry name" value="N-ACETYLGALACTOSAMINYLTRANSFERASE 7"/>
    <property type="match status" value="1"/>
</dbReference>
<dbReference type="SUPFAM" id="SSF53448">
    <property type="entry name" value="Nucleotide-diphospho-sugar transferases"/>
    <property type="match status" value="1"/>
</dbReference>
<keyword evidence="8" id="KW-0479">Metal-binding</keyword>
<evidence type="ECO:0000256" key="1">
    <source>
        <dbReference type="ARBA" id="ARBA00001936"/>
    </source>
</evidence>
<dbReference type="GO" id="GO:0030246">
    <property type="term" value="F:carbohydrate binding"/>
    <property type="evidence" value="ECO:0007669"/>
    <property type="project" value="UniProtKB-KW"/>
</dbReference>
<dbReference type="InterPro" id="IPR001173">
    <property type="entry name" value="Glyco_trans_2-like"/>
</dbReference>
<evidence type="ECO:0000256" key="16">
    <source>
        <dbReference type="RuleBase" id="RU361242"/>
    </source>
</evidence>
<dbReference type="GO" id="GO:0046872">
    <property type="term" value="F:metal ion binding"/>
    <property type="evidence" value="ECO:0007669"/>
    <property type="project" value="UniProtKB-KW"/>
</dbReference>
<dbReference type="InterPro" id="IPR029044">
    <property type="entry name" value="Nucleotide-diphossugar_trans"/>
</dbReference>
<dbReference type="EC" id="2.4.1.-" evidence="16"/>
<evidence type="ECO:0000256" key="12">
    <source>
        <dbReference type="ARBA" id="ARBA00023034"/>
    </source>
</evidence>
<evidence type="ECO:0000313" key="20">
    <source>
        <dbReference type="Proteomes" id="UP000549394"/>
    </source>
</evidence>
<keyword evidence="12 16" id="KW-0333">Golgi apparatus</keyword>
<accession>A0A7I8V4E2</accession>
<dbReference type="CDD" id="cd23437">
    <property type="entry name" value="beta-trefoil_Ricin_GALNT7"/>
    <property type="match status" value="1"/>
</dbReference>
<dbReference type="Gene3D" id="3.90.550.10">
    <property type="entry name" value="Spore Coat Polysaccharide Biosynthesis Protein SpsA, Chain A"/>
    <property type="match status" value="2"/>
</dbReference>
<organism evidence="19 20">
    <name type="scientific">Dimorphilus gyrociliatus</name>
    <dbReference type="NCBI Taxonomy" id="2664684"/>
    <lineage>
        <taxon>Eukaryota</taxon>
        <taxon>Metazoa</taxon>
        <taxon>Spiralia</taxon>
        <taxon>Lophotrochozoa</taxon>
        <taxon>Annelida</taxon>
        <taxon>Polychaeta</taxon>
        <taxon>Polychaeta incertae sedis</taxon>
        <taxon>Dinophilidae</taxon>
        <taxon>Dimorphilus</taxon>
    </lineage>
</organism>
<evidence type="ECO:0000256" key="5">
    <source>
        <dbReference type="ARBA" id="ARBA00022676"/>
    </source>
</evidence>
<dbReference type="PROSITE" id="PS50231">
    <property type="entry name" value="RICIN_B_LECTIN"/>
    <property type="match status" value="1"/>
</dbReference>
<dbReference type="GO" id="GO:0006493">
    <property type="term" value="P:protein O-linked glycosylation"/>
    <property type="evidence" value="ECO:0007669"/>
    <property type="project" value="TreeGrafter"/>
</dbReference>
<dbReference type="SMART" id="SM00458">
    <property type="entry name" value="RICIN"/>
    <property type="match status" value="1"/>
</dbReference>
<dbReference type="GO" id="GO:0000139">
    <property type="term" value="C:Golgi membrane"/>
    <property type="evidence" value="ECO:0007669"/>
    <property type="project" value="UniProtKB-SubCell"/>
</dbReference>
<keyword evidence="5 16" id="KW-0328">Glycosyltransferase</keyword>
<dbReference type="InterPro" id="IPR045885">
    <property type="entry name" value="GalNAc-T"/>
</dbReference>
<feature type="compositionally biased region" description="Basic and acidic residues" evidence="17">
    <location>
        <begin position="74"/>
        <end position="86"/>
    </location>
</feature>
<keyword evidence="20" id="KW-1185">Reference proteome</keyword>
<gene>
    <name evidence="19" type="ORF">DGYR_LOCUS405</name>
</gene>
<dbReference type="Pfam" id="PF02709">
    <property type="entry name" value="Glyco_transf_7C"/>
    <property type="match status" value="1"/>
</dbReference>
<dbReference type="InterPro" id="IPR027791">
    <property type="entry name" value="Galactosyl_T_C"/>
</dbReference>
<name>A0A7I8V4E2_9ANNE</name>
<comment type="caution">
    <text evidence="19">The sequence shown here is derived from an EMBL/GenBank/DDBJ whole genome shotgun (WGS) entry which is preliminary data.</text>
</comment>
<keyword evidence="14 16" id="KW-1015">Disulfide bond</keyword>
<evidence type="ECO:0000256" key="3">
    <source>
        <dbReference type="ARBA" id="ARBA00004922"/>
    </source>
</evidence>
<feature type="transmembrane region" description="Helical" evidence="16">
    <location>
        <begin position="7"/>
        <end position="26"/>
    </location>
</feature>
<evidence type="ECO:0000256" key="11">
    <source>
        <dbReference type="ARBA" id="ARBA00022989"/>
    </source>
</evidence>
<dbReference type="CDD" id="cd02510">
    <property type="entry name" value="pp-GalNAc-T"/>
    <property type="match status" value="1"/>
</dbReference>
<dbReference type="SUPFAM" id="SSF50370">
    <property type="entry name" value="Ricin B-like lectins"/>
    <property type="match status" value="1"/>
</dbReference>
<dbReference type="Gene3D" id="2.80.10.50">
    <property type="match status" value="1"/>
</dbReference>
<feature type="region of interest" description="Disordered" evidence="17">
    <location>
        <begin position="49"/>
        <end position="92"/>
    </location>
</feature>
<evidence type="ECO:0000256" key="17">
    <source>
        <dbReference type="SAM" id="MobiDB-lite"/>
    </source>
</evidence>
<evidence type="ECO:0000256" key="15">
    <source>
        <dbReference type="ARBA" id="ARBA00023211"/>
    </source>
</evidence>
<feature type="domain" description="Ricin B lectin" evidence="18">
    <location>
        <begin position="567"/>
        <end position="683"/>
    </location>
</feature>
<keyword evidence="11 16" id="KW-1133">Transmembrane helix</keyword>
<evidence type="ECO:0000256" key="9">
    <source>
        <dbReference type="ARBA" id="ARBA00022734"/>
    </source>
</evidence>
<dbReference type="EMBL" id="CAJFCJ010000001">
    <property type="protein sequence ID" value="CAD5111064.1"/>
    <property type="molecule type" value="Genomic_DNA"/>
</dbReference>
<protein>
    <recommendedName>
        <fullName evidence="16">Polypeptide N-acetylgalactosaminyltransferase</fullName>
        <ecNumber evidence="16">2.4.1.-</ecNumber>
    </recommendedName>
    <alternativeName>
        <fullName evidence="16">Protein-UDP acetylgalactosaminyltransferase</fullName>
    </alternativeName>
</protein>
<keyword evidence="10" id="KW-0735">Signal-anchor</keyword>
<dbReference type="InterPro" id="IPR000772">
    <property type="entry name" value="Ricin_B_lectin"/>
</dbReference>
<dbReference type="UniPathway" id="UPA00378"/>
<evidence type="ECO:0000313" key="19">
    <source>
        <dbReference type="EMBL" id="CAD5111064.1"/>
    </source>
</evidence>
<dbReference type="OrthoDB" id="6072411at2759"/>
<dbReference type="InterPro" id="IPR035992">
    <property type="entry name" value="Ricin_B-like_lectins"/>
</dbReference>
<evidence type="ECO:0000259" key="18">
    <source>
        <dbReference type="SMART" id="SM00458"/>
    </source>
</evidence>
<sequence length="691" mass="79417">MRLTLRLLLKVVAIFGLLLIVLPLWLNRLDKDNIKKEVHRNNIDSKVNIPDLKINQDQGNNFNEEDGGAQLPPPDKRQENVHKQEGITDNEDSAPIGFEPVVYGPKSVFKDGIIGNYEPKFEPKTGAGEMGKPVYISMSERSEADRSISEFGFNMVASDKISMNRNIPDTRLDECKYWHYPETLPTASVIIVFHNEGWSSLLRTVHSVIDNSPPQLLHEVVMVDDFSSKAHLGQKLQDYIDTQFKGLVKLHRNKERLGLIRTRTLGAKYSTGDVIVFLDAHCECNRNWLPPLLARISYDRHIMTVPVIDAIHWDTFQYHSSYAENTHFRGIFEWGFLYKESRVPVKELSRHQYASEPTIMTVPTIDGIDWNTFRYSPVYQDGQHYRGIFEWGFLYKESSVPDKVLRSRKYNSEPYQSPTHAGGLFAIDRKYFFELGAYDPGLLIWGGENFELSFKIWQCGGSIEWVPCSRVGHVYRNSMPYGFGNINPQIPIILINYMRVVEVWLDDKYKEYFYTREPTIRGYPIGNVTEQIEFKKKHKCRSFDWFMKNIAYEVFDRFPPLPPNVGWGEIAQRDSPNPQCWDTQGQPLGGGAIGVSPCHHLGGNQMFRLNAEGQIGVGERCIREAGNVLQLNYCPVHPTGPWKWDKETGLISHTGGKCVGFRALKLKLVTCDKEDSTQLWIIKEIRTWTKN</sequence>
<keyword evidence="7 16" id="KW-0812">Transmembrane</keyword>
<dbReference type="GO" id="GO:0004653">
    <property type="term" value="F:polypeptide N-acetylgalactosaminyltransferase activity"/>
    <property type="evidence" value="ECO:0007669"/>
    <property type="project" value="TreeGrafter"/>
</dbReference>
<evidence type="ECO:0000256" key="2">
    <source>
        <dbReference type="ARBA" id="ARBA00004323"/>
    </source>
</evidence>
<comment type="cofactor">
    <cofactor evidence="1 16">
        <name>Mn(2+)</name>
        <dbReference type="ChEBI" id="CHEBI:29035"/>
    </cofactor>
</comment>
<evidence type="ECO:0000256" key="10">
    <source>
        <dbReference type="ARBA" id="ARBA00022968"/>
    </source>
</evidence>
<comment type="pathway">
    <text evidence="3 16">Protein modification; protein glycosylation.</text>
</comment>
<evidence type="ECO:0000256" key="7">
    <source>
        <dbReference type="ARBA" id="ARBA00022692"/>
    </source>
</evidence>
<keyword evidence="9 16" id="KW-0430">Lectin</keyword>
<dbReference type="AlphaFoldDB" id="A0A7I8V4E2"/>
<evidence type="ECO:0000256" key="4">
    <source>
        <dbReference type="ARBA" id="ARBA00005680"/>
    </source>
</evidence>
<keyword evidence="13 16" id="KW-0472">Membrane</keyword>
<evidence type="ECO:0000256" key="14">
    <source>
        <dbReference type="ARBA" id="ARBA00023157"/>
    </source>
</evidence>
<comment type="similarity">
    <text evidence="4 16">Belongs to the glycosyltransferase 2 family. GalNAc-T subfamily.</text>
</comment>